<dbReference type="GO" id="GO:0005829">
    <property type="term" value="C:cytosol"/>
    <property type="evidence" value="ECO:0007669"/>
    <property type="project" value="TreeGrafter"/>
</dbReference>
<keyword evidence="1" id="KW-0812">Transmembrane</keyword>
<dbReference type="InterPro" id="IPR006073">
    <property type="entry name" value="GTP-bd"/>
</dbReference>
<dbReference type="PANTHER" id="PTHR42714:SF2">
    <property type="entry name" value="TRNA MODIFICATION GTPASE GTPBP3, MITOCHONDRIAL"/>
    <property type="match status" value="1"/>
</dbReference>
<dbReference type="PANTHER" id="PTHR42714">
    <property type="entry name" value="TRNA MODIFICATION GTPASE GTPBP3"/>
    <property type="match status" value="1"/>
</dbReference>
<accession>A0A5M3X9T6</accession>
<sequence>MEREFAHLVSTVTAELKKIVKERMHDLDSFNIVLFGRTGAGKSCLKNAFTGGDGTGASLDGKPDCTTKVQSERWGPIQVFDTPGIGGSMDQIDPEELEKARRTAASADVVVLCFDDSNQRALEFQTVARWIGDYQKVVVAVLNVKNPKWRLLHTPTIATQVADHVQHIREELARIGLVRVPVIALHAQNAMFANAASPYQGPHPQTCSANLAAYGATRLFDLSNMAVLEELLTELIRLGGAELRLGSTHRFVTASVARAASGFRRLREEQGRLVDVHERGIAETIEILGRPESEELLTSLTELERLRGSQFEDPYSSRAARFGDDLLASRLTPLERAAHERALTFIEEAMAARTTPAERAFEKVVFRDEEMEMAAEAALRDFHRFLERSFDVVVHDVYQEFKNQKIPPVHINAARGKWLYRAGIGSSVLGIGTTAGTVFAGFIAANIWNPLGWGALGVAVIAAVAGLAFGVAGEMSRTRATRERERALASARASAREAVQRMFTLLGERIAVEFGKVQQAVLAEGVTSPVADTIRRRAIMGRCADGEAVSARFHEDVPGAPHDPQRRAEEAVQACESRRGISSAWGRRGLWLGETLPDVPSARPSGPRDPDRPDVTATLLAFAASLPSVPQGVSRVWITEVSSALGDAALDRSLRELSRRTEPSIVFCGDYDSGKSSLISRLFGGTLHIRISSAPETRTVSEYRHWQSLTLVDTPGFQAYASGPSRETTLAIATASLVVLVFTPGLTLCDPVDLDCVLRGNPERAIPGRAGRTLLVVNRADSLGPDPEGAPAEFATLRERKLEQLRRDVVRGGHGVCLAAAPYGTSTPEPWDGMHEFALGLAGLREQLKVDHADVAVLSGGPILVAEYGARLSAEATELQGAIGGLSPAYQSTDRLFNEAAALVKERKEALYHRVGRLMDDLISRALSTESAESRNALIHRLEHLATDTEFVGIGSDWSQETIQKTATFLDVCERRLARQFDRPAARERFPELKRLSEARRLSRHAASPAAKASNEIGKIALVAQKVEKFALSGTPVARLVRGAGPALTLITGGISVYQLVVDLRGNAQHESDRTKAIKSLHALGDAWAEEAIETDAPLLQLAEHRDWLRSVAFALATELGQLESDVAHLRERMAACANLIHRAETLLGADPQKVE</sequence>
<dbReference type="CDD" id="cd00882">
    <property type="entry name" value="Ras_like_GTPase"/>
    <property type="match status" value="1"/>
</dbReference>
<dbReference type="GO" id="GO:0030488">
    <property type="term" value="P:tRNA methylation"/>
    <property type="evidence" value="ECO:0007669"/>
    <property type="project" value="TreeGrafter"/>
</dbReference>
<evidence type="ECO:0000313" key="3">
    <source>
        <dbReference type="EMBL" id="GES16959.1"/>
    </source>
</evidence>
<dbReference type="GO" id="GO:0002098">
    <property type="term" value="P:tRNA wobble uridine modification"/>
    <property type="evidence" value="ECO:0007669"/>
    <property type="project" value="TreeGrafter"/>
</dbReference>
<feature type="transmembrane region" description="Helical" evidence="1">
    <location>
        <begin position="418"/>
        <end position="445"/>
    </location>
</feature>
<dbReference type="SUPFAM" id="SSF52540">
    <property type="entry name" value="P-loop containing nucleoside triphosphate hydrolases"/>
    <property type="match status" value="2"/>
</dbReference>
<reference evidence="3 4" key="1">
    <citation type="submission" date="2019-10" db="EMBL/GenBank/DDBJ databases">
        <title>Whole genome shotgun sequence of Acrocarpospora macrocephala NBRC 16266.</title>
        <authorList>
            <person name="Ichikawa N."/>
            <person name="Kimura A."/>
            <person name="Kitahashi Y."/>
            <person name="Komaki H."/>
            <person name="Oguchi A."/>
        </authorList>
    </citation>
    <scope>NUCLEOTIDE SEQUENCE [LARGE SCALE GENOMIC DNA]</scope>
    <source>
        <strain evidence="3 4">NBRC 16266</strain>
    </source>
</reference>
<dbReference type="RefSeq" id="WP_170323100.1">
    <property type="nucleotide sequence ID" value="NZ_BAAAHL010000087.1"/>
</dbReference>
<dbReference type="Gene3D" id="3.40.50.300">
    <property type="entry name" value="P-loop containing nucleotide triphosphate hydrolases"/>
    <property type="match status" value="2"/>
</dbReference>
<organism evidence="3 4">
    <name type="scientific">Acrocarpospora macrocephala</name>
    <dbReference type="NCBI Taxonomy" id="150177"/>
    <lineage>
        <taxon>Bacteria</taxon>
        <taxon>Bacillati</taxon>
        <taxon>Actinomycetota</taxon>
        <taxon>Actinomycetes</taxon>
        <taxon>Streptosporangiales</taxon>
        <taxon>Streptosporangiaceae</taxon>
        <taxon>Acrocarpospora</taxon>
    </lineage>
</organism>
<feature type="transmembrane region" description="Helical" evidence="1">
    <location>
        <begin position="451"/>
        <end position="472"/>
    </location>
</feature>
<feature type="domain" description="G" evidence="2">
    <location>
        <begin position="32"/>
        <end position="143"/>
    </location>
</feature>
<evidence type="ECO:0000313" key="4">
    <source>
        <dbReference type="Proteomes" id="UP000331127"/>
    </source>
</evidence>
<keyword evidence="1" id="KW-0472">Membrane</keyword>
<dbReference type="GO" id="GO:0005525">
    <property type="term" value="F:GTP binding"/>
    <property type="evidence" value="ECO:0007669"/>
    <property type="project" value="InterPro"/>
</dbReference>
<proteinExistence type="predicted"/>
<protein>
    <recommendedName>
        <fullName evidence="2">G domain-containing protein</fullName>
    </recommendedName>
</protein>
<evidence type="ECO:0000259" key="2">
    <source>
        <dbReference type="Pfam" id="PF01926"/>
    </source>
</evidence>
<dbReference type="InterPro" id="IPR027417">
    <property type="entry name" value="P-loop_NTPase"/>
</dbReference>
<keyword evidence="1" id="KW-1133">Transmembrane helix</keyword>
<dbReference type="AlphaFoldDB" id="A0A5M3X9T6"/>
<keyword evidence="4" id="KW-1185">Reference proteome</keyword>
<comment type="caution">
    <text evidence="3">The sequence shown here is derived from an EMBL/GenBank/DDBJ whole genome shotgun (WGS) entry which is preliminary data.</text>
</comment>
<dbReference type="Proteomes" id="UP000331127">
    <property type="component" value="Unassembled WGS sequence"/>
</dbReference>
<name>A0A5M3X9T6_9ACTN</name>
<dbReference type="Pfam" id="PF01926">
    <property type="entry name" value="MMR_HSR1"/>
    <property type="match status" value="2"/>
</dbReference>
<feature type="domain" description="G" evidence="2">
    <location>
        <begin position="665"/>
        <end position="743"/>
    </location>
</feature>
<evidence type="ECO:0000256" key="1">
    <source>
        <dbReference type="SAM" id="Phobius"/>
    </source>
</evidence>
<dbReference type="EMBL" id="BLAE01000126">
    <property type="protein sequence ID" value="GES16959.1"/>
    <property type="molecule type" value="Genomic_DNA"/>
</dbReference>
<gene>
    <name evidence="3" type="ORF">Amac_105570</name>
</gene>